<proteinExistence type="predicted"/>
<evidence type="ECO:0000313" key="2">
    <source>
        <dbReference type="Proteomes" id="UP000240506"/>
    </source>
</evidence>
<protein>
    <recommendedName>
        <fullName evidence="3">Beta-lactamase</fullName>
    </recommendedName>
</protein>
<name>A0ABX5HRX9_9GAMM</name>
<dbReference type="SUPFAM" id="SSF81901">
    <property type="entry name" value="HCP-like"/>
    <property type="match status" value="1"/>
</dbReference>
<reference evidence="1 2" key="1">
    <citation type="submission" date="2018-04" db="EMBL/GenBank/DDBJ databases">
        <title>Genomic sequence of a freshwater isolate of Shewanella morhuae.</title>
        <authorList>
            <person name="Castillo D.E."/>
            <person name="Gram L."/>
        </authorList>
    </citation>
    <scope>NUCLEOTIDE SEQUENCE [LARGE SCALE GENOMIC DNA]</scope>
    <source>
        <strain evidence="1 2">CW7</strain>
    </source>
</reference>
<gene>
    <name evidence="1" type="ORF">C9I43_03350</name>
</gene>
<dbReference type="Gene3D" id="1.25.40.10">
    <property type="entry name" value="Tetratricopeptide repeat domain"/>
    <property type="match status" value="2"/>
</dbReference>
<dbReference type="Pfam" id="PF08238">
    <property type="entry name" value="Sel1"/>
    <property type="match status" value="5"/>
</dbReference>
<sequence>MLKSFIFMISLTTITSLVEAKSSTDASTKNISFTPPNVEIISNKIDMNDLKKCAETQPKCASALGLFYLYGKGVEQNYQTAFEYFSFAAKHDVGSAYFHLGIMHKNGVITGKNDFIQAFEAFASGASLGDLPSQIFLASAYETGEGVEINYEKALKWHLAASAQGDDTEQRKVCDYYQNGWGTEIDYEKSFEYCKRALLNGNALATQMLANHFYRGLGVKKDILQAYSLLIVSKELGNSAVDKYLPHVQSLLSDEEILKSKNEIEIWHKEITNNKSKNDSDKEHQKTIN</sequence>
<keyword evidence="2" id="KW-1185">Reference proteome</keyword>
<dbReference type="InterPro" id="IPR011990">
    <property type="entry name" value="TPR-like_helical_dom_sf"/>
</dbReference>
<organism evidence="1 2">
    <name type="scientific">Shewanella morhuae</name>
    <dbReference type="NCBI Taxonomy" id="365591"/>
    <lineage>
        <taxon>Bacteria</taxon>
        <taxon>Pseudomonadati</taxon>
        <taxon>Pseudomonadota</taxon>
        <taxon>Gammaproteobacteria</taxon>
        <taxon>Alteromonadales</taxon>
        <taxon>Shewanellaceae</taxon>
        <taxon>Shewanella</taxon>
    </lineage>
</organism>
<dbReference type="PANTHER" id="PTHR43628">
    <property type="entry name" value="ACTIVATOR OF C KINASE PROTEIN 1-RELATED"/>
    <property type="match status" value="1"/>
</dbReference>
<dbReference type="InterPro" id="IPR052945">
    <property type="entry name" value="Mitotic_Regulator"/>
</dbReference>
<comment type="caution">
    <text evidence="1">The sequence shown here is derived from an EMBL/GenBank/DDBJ whole genome shotgun (WGS) entry which is preliminary data.</text>
</comment>
<dbReference type="PANTHER" id="PTHR43628:SF1">
    <property type="entry name" value="CHITIN SYNTHASE REGULATORY FACTOR 2-RELATED"/>
    <property type="match status" value="1"/>
</dbReference>
<dbReference type="Proteomes" id="UP000240506">
    <property type="component" value="Unassembled WGS sequence"/>
</dbReference>
<evidence type="ECO:0008006" key="3">
    <source>
        <dbReference type="Google" id="ProtNLM"/>
    </source>
</evidence>
<accession>A0ABX5HRX9</accession>
<dbReference type="RefSeq" id="WP_107882099.1">
    <property type="nucleotide sequence ID" value="NZ_PYSG01000002.1"/>
</dbReference>
<dbReference type="EMBL" id="PYSG01000002">
    <property type="protein sequence ID" value="PTA49630.1"/>
    <property type="molecule type" value="Genomic_DNA"/>
</dbReference>
<dbReference type="InterPro" id="IPR006597">
    <property type="entry name" value="Sel1-like"/>
</dbReference>
<evidence type="ECO:0000313" key="1">
    <source>
        <dbReference type="EMBL" id="PTA49630.1"/>
    </source>
</evidence>
<dbReference type="SMART" id="SM00671">
    <property type="entry name" value="SEL1"/>
    <property type="match status" value="5"/>
</dbReference>